<dbReference type="GO" id="GO:0005524">
    <property type="term" value="F:ATP binding"/>
    <property type="evidence" value="ECO:0007669"/>
    <property type="project" value="UniProtKB-KW"/>
</dbReference>
<reference evidence="7 8" key="1">
    <citation type="submission" date="2024-02" db="EMBL/GenBank/DDBJ databases">
        <title>Adaptive strategies in a cosmopolitan and abundant soil bacterium.</title>
        <authorList>
            <person name="Carini P."/>
        </authorList>
    </citation>
    <scope>NUCLEOTIDE SEQUENCE [LARGE SCALE GENOMIC DNA]</scope>
    <source>
        <strain evidence="7 8">AZCC 1608</strain>
    </source>
</reference>
<keyword evidence="8" id="KW-1185">Reference proteome</keyword>
<evidence type="ECO:0000256" key="2">
    <source>
        <dbReference type="ARBA" id="ARBA00022448"/>
    </source>
</evidence>
<evidence type="ECO:0000256" key="5">
    <source>
        <dbReference type="ARBA" id="ARBA00024722"/>
    </source>
</evidence>
<dbReference type="PANTHER" id="PTHR24220">
    <property type="entry name" value="IMPORT ATP-BINDING PROTEIN"/>
    <property type="match status" value="1"/>
</dbReference>
<comment type="caution">
    <text evidence="7">The sequence shown here is derived from an EMBL/GenBank/DDBJ whole genome shotgun (WGS) entry which is preliminary data.</text>
</comment>
<evidence type="ECO:0000256" key="3">
    <source>
        <dbReference type="ARBA" id="ARBA00022741"/>
    </source>
</evidence>
<evidence type="ECO:0000259" key="6">
    <source>
        <dbReference type="PROSITE" id="PS50893"/>
    </source>
</evidence>
<dbReference type="InterPro" id="IPR017911">
    <property type="entry name" value="MacB-like_ATP-bd"/>
</dbReference>
<keyword evidence="4 7" id="KW-0067">ATP-binding</keyword>
<dbReference type="PROSITE" id="PS00211">
    <property type="entry name" value="ABC_TRANSPORTER_1"/>
    <property type="match status" value="1"/>
</dbReference>
<dbReference type="RefSeq" id="WP_334488982.1">
    <property type="nucleotide sequence ID" value="NZ_JAZHRV010000001.1"/>
</dbReference>
<dbReference type="Pfam" id="PF00005">
    <property type="entry name" value="ABC_tran"/>
    <property type="match status" value="1"/>
</dbReference>
<dbReference type="Gene3D" id="3.40.50.300">
    <property type="entry name" value="P-loop containing nucleotide triphosphate hydrolases"/>
    <property type="match status" value="1"/>
</dbReference>
<dbReference type="InterPro" id="IPR003439">
    <property type="entry name" value="ABC_transporter-like_ATP-bd"/>
</dbReference>
<dbReference type="PANTHER" id="PTHR24220:SF659">
    <property type="entry name" value="TRANSPORTER, PUTATIVE-RELATED"/>
    <property type="match status" value="1"/>
</dbReference>
<dbReference type="InterPro" id="IPR003593">
    <property type="entry name" value="AAA+_ATPase"/>
</dbReference>
<name>A0ABU8BNJ5_9BRAD</name>
<evidence type="ECO:0000313" key="8">
    <source>
        <dbReference type="Proteomes" id="UP001364224"/>
    </source>
</evidence>
<dbReference type="SMART" id="SM00382">
    <property type="entry name" value="AAA"/>
    <property type="match status" value="1"/>
</dbReference>
<proteinExistence type="inferred from homology"/>
<accession>A0ABU8BNJ5</accession>
<gene>
    <name evidence="7" type="ORF">V1286_007661</name>
</gene>
<dbReference type="InterPro" id="IPR017871">
    <property type="entry name" value="ABC_transporter-like_CS"/>
</dbReference>
<sequence>MIAAAARQHLDAGASVVCTDLTKVYGQGAQQVTALRGVDLEVARGELIMLVGPSGCGKTTLISIIAGLLDHDGGRCVVLGEDIERMDQTTKAAFRRQSLGFVFQAFNLIPQLTAAENVMIPLLLNGMNESDGIAKARQALERVGLAERSEHFPSQLSGGQQQRVAIARALVHEPELVVCDEPTSALDHATGQHVLEILRGIATGEGRTLIVVTHDQRILSFADRIAHMDDGRITHFEEPRNAAGATS</sequence>
<dbReference type="InterPro" id="IPR015854">
    <property type="entry name" value="ABC_transpr_LolD-like"/>
</dbReference>
<evidence type="ECO:0000313" key="7">
    <source>
        <dbReference type="EMBL" id="MEH2560132.1"/>
    </source>
</evidence>
<dbReference type="CDD" id="cd03255">
    <property type="entry name" value="ABC_MJ0796_LolCDE_FtsE"/>
    <property type="match status" value="1"/>
</dbReference>
<dbReference type="InterPro" id="IPR027417">
    <property type="entry name" value="P-loop_NTPase"/>
</dbReference>
<evidence type="ECO:0000256" key="4">
    <source>
        <dbReference type="ARBA" id="ARBA00022840"/>
    </source>
</evidence>
<comment type="similarity">
    <text evidence="1">Belongs to the ABC transporter superfamily.</text>
</comment>
<protein>
    <submittedName>
        <fullName evidence="7">ABC transport system ATP-binding protein</fullName>
    </submittedName>
</protein>
<organism evidence="7 8">
    <name type="scientific">Bradyrhizobium algeriense</name>
    <dbReference type="NCBI Taxonomy" id="634784"/>
    <lineage>
        <taxon>Bacteria</taxon>
        <taxon>Pseudomonadati</taxon>
        <taxon>Pseudomonadota</taxon>
        <taxon>Alphaproteobacteria</taxon>
        <taxon>Hyphomicrobiales</taxon>
        <taxon>Nitrobacteraceae</taxon>
        <taxon>Bradyrhizobium</taxon>
    </lineage>
</organism>
<dbReference type="PROSITE" id="PS50893">
    <property type="entry name" value="ABC_TRANSPORTER_2"/>
    <property type="match status" value="1"/>
</dbReference>
<keyword evidence="3" id="KW-0547">Nucleotide-binding</keyword>
<feature type="domain" description="ABC transporter" evidence="6">
    <location>
        <begin position="16"/>
        <end position="246"/>
    </location>
</feature>
<dbReference type="SUPFAM" id="SSF52540">
    <property type="entry name" value="P-loop containing nucleoside triphosphate hydrolases"/>
    <property type="match status" value="1"/>
</dbReference>
<dbReference type="Proteomes" id="UP001364224">
    <property type="component" value="Unassembled WGS sequence"/>
</dbReference>
<evidence type="ECO:0000256" key="1">
    <source>
        <dbReference type="ARBA" id="ARBA00005417"/>
    </source>
</evidence>
<comment type="function">
    <text evidence="5">Involved in beta-(1--&gt;2)glucan export. Transmembrane domains (TMD) form a pore in the inner membrane and the ATP-binding domain (NBD) is responsible for energy generation.</text>
</comment>
<dbReference type="EMBL" id="JAZHRV010000001">
    <property type="protein sequence ID" value="MEH2560132.1"/>
    <property type="molecule type" value="Genomic_DNA"/>
</dbReference>
<keyword evidence="2" id="KW-0813">Transport</keyword>